<organism evidence="2 3">
    <name type="scientific">Williamsia serinedens</name>
    <dbReference type="NCBI Taxonomy" id="391736"/>
    <lineage>
        <taxon>Bacteria</taxon>
        <taxon>Bacillati</taxon>
        <taxon>Actinomycetota</taxon>
        <taxon>Actinomycetes</taxon>
        <taxon>Mycobacteriales</taxon>
        <taxon>Nocardiaceae</taxon>
        <taxon>Williamsia</taxon>
    </lineage>
</organism>
<reference evidence="2 3" key="1">
    <citation type="submission" date="2022-06" db="EMBL/GenBank/DDBJ databases">
        <title>Genomic Encyclopedia of Archaeal and Bacterial Type Strains, Phase II (KMG-II): from individual species to whole genera.</title>
        <authorList>
            <person name="Goeker M."/>
        </authorList>
    </citation>
    <scope>NUCLEOTIDE SEQUENCE [LARGE SCALE GENOMIC DNA]</scope>
    <source>
        <strain evidence="2 3">DSM 45037</strain>
    </source>
</reference>
<evidence type="ECO:0000313" key="2">
    <source>
        <dbReference type="EMBL" id="MCP2159594.1"/>
    </source>
</evidence>
<evidence type="ECO:0000256" key="1">
    <source>
        <dbReference type="SAM" id="MobiDB-lite"/>
    </source>
</evidence>
<name>A0ABT1GXX2_9NOCA</name>
<gene>
    <name evidence="2" type="ORF">LX12_000773</name>
</gene>
<protein>
    <recommendedName>
        <fullName evidence="4">VWA domain-containing protein</fullName>
    </recommendedName>
</protein>
<accession>A0ABT1GXX2</accession>
<keyword evidence="3" id="KW-1185">Reference proteome</keyword>
<dbReference type="SUPFAM" id="SSF53300">
    <property type="entry name" value="vWA-like"/>
    <property type="match status" value="1"/>
</dbReference>
<proteinExistence type="predicted"/>
<comment type="caution">
    <text evidence="2">The sequence shown here is derived from an EMBL/GenBank/DDBJ whole genome shotgun (WGS) entry which is preliminary data.</text>
</comment>
<evidence type="ECO:0000313" key="3">
    <source>
        <dbReference type="Proteomes" id="UP001205740"/>
    </source>
</evidence>
<evidence type="ECO:0008006" key="4">
    <source>
        <dbReference type="Google" id="ProtNLM"/>
    </source>
</evidence>
<dbReference type="EMBL" id="JAMTCG010000002">
    <property type="protein sequence ID" value="MCP2159594.1"/>
    <property type="molecule type" value="Genomic_DNA"/>
</dbReference>
<dbReference type="RefSeq" id="WP_253653228.1">
    <property type="nucleotide sequence ID" value="NZ_BAAAOE010000001.1"/>
</dbReference>
<dbReference type="InterPro" id="IPR036465">
    <property type="entry name" value="vWFA_dom_sf"/>
</dbReference>
<feature type="region of interest" description="Disordered" evidence="1">
    <location>
        <begin position="187"/>
        <end position="214"/>
    </location>
</feature>
<sequence>MTDPNLSLVAALLDRSGSMQSIVDDTCGGFDAFIATERSADVETVVSLAQFDTEYEQVYTHRPIVDVPPLDLQPRGGTALLDAIGRFVTEIGTDLAARPEEERPGAVTVLVMTDGMENSSREWTVDAVRALIRQQEEQYAWTFVFLGANMDAVDVGTSMGFSADRSLTYAAAPDQVRKAYHAVSNLQARGRESRRAGRPVEGFTTGERDSTAPR</sequence>
<dbReference type="Gene3D" id="3.40.50.410">
    <property type="entry name" value="von Willebrand factor, type A domain"/>
    <property type="match status" value="1"/>
</dbReference>
<dbReference type="Proteomes" id="UP001205740">
    <property type="component" value="Unassembled WGS sequence"/>
</dbReference>